<dbReference type="GO" id="GO:0070004">
    <property type="term" value="F:cysteine-type exopeptidase activity"/>
    <property type="evidence" value="ECO:0007669"/>
    <property type="project" value="InterPro"/>
</dbReference>
<protein>
    <recommendedName>
        <fullName evidence="1">Dipeptidase</fullName>
        <ecNumber evidence="1">3.4.-.-</ecNumber>
    </recommendedName>
</protein>
<sequence>MRRKGFPAVLLLFFWVLGPGLAEACTTIIVTRGASKDGSVMVSHSDDNDLSDQRIVYVPAQDHAPGSMRPVYCSAVAMGDFPEYNSYGHRRMVAPERAPAYGGEGEPSIPLGQIPQVPHTYAYFDGNYGIMNEHQLLFGECTDGSKVTPGPEPGRRILYSSELSRIALERCRTAREAIALMGDLIERYGLYGTGETLPVADREEGWVMEMAPSPDGEGGLWVAKKVPDGEVFVAANQFRIRQIDPDDPDVMFSKNLHEVARRHGWWNPEEGPLDWLRTVSLGEYNHPYYSLRRVWRVFSLIAPSKGFSPWVEDGFTAAYPFSVRPDAKLDVRDVMALHRDHYEGTEFDLTRGVAAGPFGYPDRFYGPYDGAGDVGDPSRRLDGAWERPLSVTYCGYAFVAQARSWLPDEVGGLLWLGLDKPSDTVFIPYHAGLTGLPESVEVVDTARFSRESAWWAFNFLSNYAGLKYSYMHAEIVELREELEKGFLQDLAVAERRALALLAVDAAKARAYLTELARRNTADTLARWWGLADHLIVKYNDGLLNEEGKMGQPLGYPRDWLSTTSWPTGPTTYERR</sequence>
<evidence type="ECO:0000313" key="3">
    <source>
        <dbReference type="EMBL" id="QTX33384.1"/>
    </source>
</evidence>
<proteinExistence type="inferred from homology"/>
<evidence type="ECO:0000256" key="2">
    <source>
        <dbReference type="SAM" id="SignalP"/>
    </source>
</evidence>
<dbReference type="EMBL" id="CP072943">
    <property type="protein sequence ID" value="QTX33384.1"/>
    <property type="molecule type" value="Genomic_DNA"/>
</dbReference>
<feature type="chain" id="PRO_5040455356" description="Dipeptidase" evidence="2">
    <location>
        <begin position="25"/>
        <end position="575"/>
    </location>
</feature>
<keyword evidence="1 3" id="KW-0224">Dipeptidase</keyword>
<organism evidence="3 4">
    <name type="scientific">Aminithiophilus ramosus</name>
    <dbReference type="NCBI Taxonomy" id="3029084"/>
    <lineage>
        <taxon>Bacteria</taxon>
        <taxon>Thermotogati</taxon>
        <taxon>Synergistota</taxon>
        <taxon>Synergistia</taxon>
        <taxon>Synergistales</taxon>
        <taxon>Aminithiophilaceae</taxon>
        <taxon>Aminithiophilus</taxon>
    </lineage>
</organism>
<dbReference type="Gene3D" id="3.60.60.10">
    <property type="entry name" value="Penicillin V Acylase, Chain A"/>
    <property type="match status" value="1"/>
</dbReference>
<dbReference type="Proteomes" id="UP000671879">
    <property type="component" value="Chromosome"/>
</dbReference>
<evidence type="ECO:0000313" key="4">
    <source>
        <dbReference type="Proteomes" id="UP000671879"/>
    </source>
</evidence>
<dbReference type="InterPro" id="IPR005322">
    <property type="entry name" value="Peptidase_C69"/>
</dbReference>
<keyword evidence="1" id="KW-0645">Protease</keyword>
<gene>
    <name evidence="3" type="ORF">KAR29_05795</name>
</gene>
<comment type="similarity">
    <text evidence="1">Belongs to the peptidase C69 family.</text>
</comment>
<dbReference type="RefSeq" id="WP_274374670.1">
    <property type="nucleotide sequence ID" value="NZ_CP072943.1"/>
</dbReference>
<comment type="catalytic activity">
    <reaction evidence="1">
        <text>an L-aminoacyl-L-amino acid + H2O = 2 an L-alpha-amino acid</text>
        <dbReference type="Rhea" id="RHEA:48940"/>
        <dbReference type="ChEBI" id="CHEBI:15377"/>
        <dbReference type="ChEBI" id="CHEBI:59869"/>
        <dbReference type="ChEBI" id="CHEBI:77460"/>
    </reaction>
</comment>
<dbReference type="AlphaFoldDB" id="A0A9Q7EX60"/>
<dbReference type="Pfam" id="PF03577">
    <property type="entry name" value="Peptidase_C69"/>
    <property type="match status" value="2"/>
</dbReference>
<keyword evidence="2" id="KW-0732">Signal</keyword>
<dbReference type="EC" id="3.4.-.-" evidence="1"/>
<keyword evidence="4" id="KW-1185">Reference proteome</keyword>
<reference evidence="4" key="1">
    <citation type="submission" date="2021-04" db="EMBL/GenBank/DDBJ databases">
        <title>A novel Synergistetes isolate from a pyrite-forming mixed culture.</title>
        <authorList>
            <person name="Bunk B."/>
            <person name="Sproer C."/>
            <person name="Spring S."/>
            <person name="Pester M."/>
        </authorList>
    </citation>
    <scope>NUCLEOTIDE SEQUENCE [LARGE SCALE GENOMIC DNA]</scope>
    <source>
        <strain evidence="4">J.5.4.2-T.3.5.2</strain>
    </source>
</reference>
<keyword evidence="1 3" id="KW-0378">Hydrolase</keyword>
<dbReference type="PANTHER" id="PTHR12994">
    <property type="entry name" value="SECERNIN"/>
    <property type="match status" value="1"/>
</dbReference>
<feature type="signal peptide" evidence="2">
    <location>
        <begin position="1"/>
        <end position="24"/>
    </location>
</feature>
<dbReference type="KEGG" id="aram:KAR29_05795"/>
<name>A0A9Q7EX60_9BACT</name>
<dbReference type="PANTHER" id="PTHR12994:SF17">
    <property type="entry name" value="LD30995P"/>
    <property type="match status" value="1"/>
</dbReference>
<dbReference type="GO" id="GO:0006508">
    <property type="term" value="P:proteolysis"/>
    <property type="evidence" value="ECO:0007669"/>
    <property type="project" value="UniProtKB-KW"/>
</dbReference>
<dbReference type="GO" id="GO:0016805">
    <property type="term" value="F:dipeptidase activity"/>
    <property type="evidence" value="ECO:0007669"/>
    <property type="project" value="UniProtKB-KW"/>
</dbReference>
<accession>A0A9Q7EX60</accession>
<evidence type="ECO:0000256" key="1">
    <source>
        <dbReference type="RuleBase" id="RU364089"/>
    </source>
</evidence>